<evidence type="ECO:0000313" key="2">
    <source>
        <dbReference type="Proteomes" id="UP000284395"/>
    </source>
</evidence>
<gene>
    <name evidence="1" type="ORF">D6851_01130</name>
</gene>
<dbReference type="Proteomes" id="UP000284395">
    <property type="component" value="Unassembled WGS sequence"/>
</dbReference>
<keyword evidence="2" id="KW-1185">Reference proteome</keyword>
<reference evidence="1 2" key="1">
    <citation type="submission" date="2018-09" db="EMBL/GenBank/DDBJ databases">
        <title>Altererythrobacter spongiae sp. nov., isolated from a marine sponge.</title>
        <authorList>
            <person name="Zhuang L."/>
            <person name="Luo L."/>
        </authorList>
    </citation>
    <scope>NUCLEOTIDE SEQUENCE [LARGE SCALE GENOMIC DNA]</scope>
    <source>
        <strain evidence="1 2">HN-Y73</strain>
    </source>
</reference>
<proteinExistence type="predicted"/>
<organism evidence="1 2">
    <name type="scientific">Altericroceibacterium spongiae</name>
    <dbReference type="NCBI Taxonomy" id="2320269"/>
    <lineage>
        <taxon>Bacteria</taxon>
        <taxon>Pseudomonadati</taxon>
        <taxon>Pseudomonadota</taxon>
        <taxon>Alphaproteobacteria</taxon>
        <taxon>Sphingomonadales</taxon>
        <taxon>Erythrobacteraceae</taxon>
        <taxon>Altericroceibacterium</taxon>
    </lineage>
</organism>
<sequence length="235" mass="25797">MAQPALAASGKQIANLQQTVFYSSASTPASMRDVGSASEGDRIVFVPSAPNFPMMSAMQDIAGFDLAKTLDHPSSPAFSYSSARFRQEERMMLSMQVLDSLPERIAYAMPDNQQEKLAELPEAAKPEVVVEGKGDERVRWKDIKTYEYAYQTLNLIDAVQTVTLLSQDGHHEANPLLGKDPSTIEVIGYKAAGGLLHYGLTRFLLAKSPQHVKLFQQVSLAIQGGVVAWNMQFAF</sequence>
<accession>A0A420ER16</accession>
<evidence type="ECO:0000313" key="1">
    <source>
        <dbReference type="EMBL" id="RKF23128.1"/>
    </source>
</evidence>
<dbReference type="AlphaFoldDB" id="A0A420ER16"/>
<protein>
    <submittedName>
        <fullName evidence="1">Uncharacterized protein</fullName>
    </submittedName>
</protein>
<comment type="caution">
    <text evidence="1">The sequence shown here is derived from an EMBL/GenBank/DDBJ whole genome shotgun (WGS) entry which is preliminary data.</text>
</comment>
<dbReference type="EMBL" id="RAPF01000001">
    <property type="protein sequence ID" value="RKF23128.1"/>
    <property type="molecule type" value="Genomic_DNA"/>
</dbReference>
<name>A0A420ER16_9SPHN</name>